<dbReference type="OrthoDB" id="6450at10239"/>
<accession>A0A142F2E9</accession>
<dbReference type="EMBL" id="KU728633">
    <property type="protein sequence ID" value="AMQ66956.1"/>
    <property type="molecule type" value="Genomic_DNA"/>
</dbReference>
<feature type="region of interest" description="Disordered" evidence="1">
    <location>
        <begin position="1"/>
        <end position="45"/>
    </location>
</feature>
<evidence type="ECO:0000256" key="1">
    <source>
        <dbReference type="SAM" id="MobiDB-lite"/>
    </source>
</evidence>
<dbReference type="GeneID" id="29125743"/>
<evidence type="ECO:0000313" key="2">
    <source>
        <dbReference type="EMBL" id="AMQ66956.1"/>
    </source>
</evidence>
<dbReference type="RefSeq" id="YP_009303169.1">
    <property type="nucleotide sequence ID" value="NC_031253.1"/>
</dbReference>
<organism evidence="2 3">
    <name type="scientific">Mycobacterium phage Bipper</name>
    <dbReference type="NCBI Taxonomy" id="1805457"/>
    <lineage>
        <taxon>Viruses</taxon>
        <taxon>Duplodnaviria</taxon>
        <taxon>Heunggongvirae</taxon>
        <taxon>Uroviricota</taxon>
        <taxon>Caudoviricetes</taxon>
        <taxon>Bippervirus</taxon>
        <taxon>Bippervirus bipper</taxon>
    </lineage>
</organism>
<dbReference type="KEGG" id="vg:29125743"/>
<reference evidence="3" key="1">
    <citation type="submission" date="2016-02" db="EMBL/GenBank/DDBJ databases">
        <authorList>
            <person name="Isern S."/>
            <person name="Barcellona C.M."/>
            <person name="Dozier K.D."/>
            <person name="Faust J.M."/>
            <person name="Fedrick A.J."/>
            <person name="Gagliardi L.E."/>
            <person name="Gatt S.M."/>
            <person name="Gleason P.S."/>
            <person name="Gomez E.A."/>
            <person name="Hoffman A.M."/>
            <person name="Jenkins M."/>
            <person name="Jones M.J."/>
            <person name="Lang J.F."/>
            <person name="Lequay S.M."/>
            <person name="Mars P.J."/>
            <person name="Mtchedlidze N."/>
            <person name="Osking Z.B."/>
            <person name="Paul L.M."/>
            <person name="Pica A.N."/>
            <person name="Robison M.D."/>
            <person name="Rodriguez D."/>
            <person name="Rosales K.A."/>
            <person name="Saravis L.E."/>
            <person name="Sisson B.M."/>
            <person name="Tan A.L."/>
            <person name="Voltaire R."/>
            <person name="Michael S.F."/>
            <person name="Warner M.H."/>
            <person name="Bradley K.W."/>
            <person name="Asai D.J."/>
            <person name="Bowman C.A."/>
            <person name="Russell D.A."/>
            <person name="Pope W.H."/>
            <person name="Jacobs-Sera D."/>
            <person name="Hendrix R.W."/>
            <person name="Hatfull G.F."/>
        </authorList>
    </citation>
    <scope>NUCLEOTIDE SEQUENCE [LARGE SCALE GENOMIC DNA]</scope>
</reference>
<keyword evidence="3" id="KW-1185">Reference proteome</keyword>
<feature type="compositionally biased region" description="Low complexity" evidence="1">
    <location>
        <begin position="20"/>
        <end position="45"/>
    </location>
</feature>
<evidence type="ECO:0000313" key="3">
    <source>
        <dbReference type="Proteomes" id="UP000201826"/>
    </source>
</evidence>
<name>A0A142F2E9_9CAUD</name>
<dbReference type="Proteomes" id="UP000201826">
    <property type="component" value="Segment"/>
</dbReference>
<sequence>MTTPRKAPARKAAPRKRTAAAKSKAAAQPAAVESTAAADPTPDADPASGVLAALSRLYPKGSALFVFTATDGTKIPFPKFSTVPQPPRSFFWQLYQLEPLFQGFEWMKRAGVPMEIQAIAVEFPEADYDRLFDEWFADSQLTAGE</sequence>
<gene>
    <name evidence="2" type="primary">20</name>
    <name evidence="2" type="ORF">SEA_BIPPER_20</name>
</gene>
<protein>
    <submittedName>
        <fullName evidence="2">Tail assembly chaperone</fullName>
    </submittedName>
</protein>
<feature type="compositionally biased region" description="Basic residues" evidence="1">
    <location>
        <begin position="7"/>
        <end position="19"/>
    </location>
</feature>
<proteinExistence type="predicted"/>